<comment type="similarity">
    <text evidence="5 6">Belongs to the adenylate kinase family.</text>
</comment>
<proteinExistence type="inferred from homology"/>
<dbReference type="PROSITE" id="PS00113">
    <property type="entry name" value="ADENYLATE_KINASE"/>
    <property type="match status" value="1"/>
</dbReference>
<dbReference type="InterPro" id="IPR006259">
    <property type="entry name" value="Adenyl_kin_sub"/>
</dbReference>
<reference evidence="9 10" key="1">
    <citation type="submission" date="2019-03" db="EMBL/GenBank/DDBJ databases">
        <title>Genomic Encyclopedia of Type Strains, Phase IV (KMG-IV): sequencing the most valuable type-strain genomes for metagenomic binning, comparative biology and taxonomic classification.</title>
        <authorList>
            <person name="Goeker M."/>
        </authorList>
    </citation>
    <scope>NUCLEOTIDE SEQUENCE [LARGE SCALE GENOMIC DNA]</scope>
    <source>
        <strain evidence="9 10">DSM 25964</strain>
    </source>
</reference>
<evidence type="ECO:0000256" key="4">
    <source>
        <dbReference type="ARBA" id="ARBA00022777"/>
    </source>
</evidence>
<dbReference type="Pfam" id="PF00406">
    <property type="entry name" value="ADK"/>
    <property type="match status" value="1"/>
</dbReference>
<feature type="binding site" evidence="5">
    <location>
        <position position="150"/>
    </location>
    <ligand>
        <name>Zn(2+)</name>
        <dbReference type="ChEBI" id="CHEBI:29105"/>
        <note>structural</note>
    </ligand>
</feature>
<dbReference type="Pfam" id="PF05191">
    <property type="entry name" value="ADK_lid"/>
    <property type="match status" value="1"/>
</dbReference>
<feature type="binding site" evidence="5">
    <location>
        <position position="127"/>
    </location>
    <ligand>
        <name>ATP</name>
        <dbReference type="ChEBI" id="CHEBI:30616"/>
    </ligand>
</feature>
<keyword evidence="2 5" id="KW-0545">Nucleotide biosynthesis</keyword>
<dbReference type="EC" id="2.7.4.3" evidence="5 7"/>
<keyword evidence="5" id="KW-0963">Cytoplasm</keyword>
<feature type="binding site" evidence="5">
    <location>
        <begin position="57"/>
        <end position="59"/>
    </location>
    <ligand>
        <name>AMP</name>
        <dbReference type="ChEBI" id="CHEBI:456215"/>
    </ligand>
</feature>
<dbReference type="HAMAP" id="MF_00235">
    <property type="entry name" value="Adenylate_kinase_Adk"/>
    <property type="match status" value="1"/>
</dbReference>
<dbReference type="SUPFAM" id="SSF52540">
    <property type="entry name" value="P-loop containing nucleoside triphosphate hydrolases"/>
    <property type="match status" value="1"/>
</dbReference>
<evidence type="ECO:0000256" key="3">
    <source>
        <dbReference type="ARBA" id="ARBA00022741"/>
    </source>
</evidence>
<dbReference type="GO" id="GO:0005524">
    <property type="term" value="F:ATP binding"/>
    <property type="evidence" value="ECO:0007669"/>
    <property type="project" value="UniProtKB-UniRule"/>
</dbReference>
<name>A0A4R8M2L3_9BACT</name>
<dbReference type="UniPathway" id="UPA00588">
    <property type="reaction ID" value="UER00649"/>
</dbReference>
<feature type="region of interest" description="NMP" evidence="5">
    <location>
        <begin position="30"/>
        <end position="59"/>
    </location>
</feature>
<evidence type="ECO:0000313" key="10">
    <source>
        <dbReference type="Proteomes" id="UP000295066"/>
    </source>
</evidence>
<dbReference type="GO" id="GO:0005737">
    <property type="term" value="C:cytoplasm"/>
    <property type="evidence" value="ECO:0007669"/>
    <property type="project" value="UniProtKB-SubCell"/>
</dbReference>
<keyword evidence="5" id="KW-0862">Zinc</keyword>
<evidence type="ECO:0000256" key="7">
    <source>
        <dbReference type="RuleBase" id="RU003331"/>
    </source>
</evidence>
<feature type="binding site" evidence="5">
    <location>
        <position position="133"/>
    </location>
    <ligand>
        <name>Zn(2+)</name>
        <dbReference type="ChEBI" id="CHEBI:29105"/>
        <note>structural</note>
    </ligand>
</feature>
<dbReference type="Gene3D" id="3.40.50.300">
    <property type="entry name" value="P-loop containing nucleotide triphosphate hydrolases"/>
    <property type="match status" value="1"/>
</dbReference>
<keyword evidence="10" id="KW-1185">Reference proteome</keyword>
<feature type="region of interest" description="LID" evidence="5">
    <location>
        <begin position="126"/>
        <end position="163"/>
    </location>
</feature>
<feature type="domain" description="Adenylate kinase active site lid" evidence="8">
    <location>
        <begin position="127"/>
        <end position="162"/>
    </location>
</feature>
<keyword evidence="5" id="KW-0479">Metal-binding</keyword>
<dbReference type="GO" id="GO:0004017">
    <property type="term" value="F:AMP kinase activity"/>
    <property type="evidence" value="ECO:0007669"/>
    <property type="project" value="UniProtKB-UniRule"/>
</dbReference>
<dbReference type="NCBIfam" id="NF001380">
    <property type="entry name" value="PRK00279.1-2"/>
    <property type="match status" value="1"/>
</dbReference>
<feature type="binding site" evidence="5">
    <location>
        <position position="171"/>
    </location>
    <ligand>
        <name>AMP</name>
        <dbReference type="ChEBI" id="CHEBI:456215"/>
    </ligand>
</feature>
<comment type="function">
    <text evidence="5">Catalyzes the reversible transfer of the terminal phosphate group between ATP and AMP. Plays an important role in cellular energy homeostasis and in adenine nucleotide metabolism.</text>
</comment>
<dbReference type="InterPro" id="IPR000850">
    <property type="entry name" value="Adenylat/UMP-CMP_kin"/>
</dbReference>
<organism evidence="9 10">
    <name type="scientific">Aminivibrio pyruvatiphilus</name>
    <dbReference type="NCBI Taxonomy" id="1005740"/>
    <lineage>
        <taxon>Bacteria</taxon>
        <taxon>Thermotogati</taxon>
        <taxon>Synergistota</taxon>
        <taxon>Synergistia</taxon>
        <taxon>Synergistales</taxon>
        <taxon>Aminobacteriaceae</taxon>
        <taxon>Aminivibrio</taxon>
    </lineage>
</organism>
<dbReference type="AlphaFoldDB" id="A0A4R8M2L3"/>
<feature type="binding site" evidence="5">
    <location>
        <position position="31"/>
    </location>
    <ligand>
        <name>AMP</name>
        <dbReference type="ChEBI" id="CHEBI:456215"/>
    </ligand>
</feature>
<comment type="domain">
    <text evidence="5">Consists of three domains, a large central CORE domain and two small peripheral domains, NMPbind and LID, which undergo movements during catalysis. The LID domain closes over the site of phosphoryl transfer upon ATP binding. Assembling and dissambling the active center during each catalytic cycle provides an effective means to prevent ATP hydrolysis. Some bacteria have evolved a zinc-coordinating structure that stabilizes the LID domain.</text>
</comment>
<keyword evidence="3 5" id="KW-0547">Nucleotide-binding</keyword>
<feature type="binding site" evidence="5">
    <location>
        <position position="160"/>
    </location>
    <ligand>
        <name>AMP</name>
        <dbReference type="ChEBI" id="CHEBI:456215"/>
    </ligand>
</feature>
<gene>
    <name evidence="5" type="primary">adk</name>
    <name evidence="9" type="ORF">C8D99_11476</name>
</gene>
<feature type="binding site" evidence="5">
    <location>
        <position position="130"/>
    </location>
    <ligand>
        <name>Zn(2+)</name>
        <dbReference type="ChEBI" id="CHEBI:29105"/>
        <note>structural</note>
    </ligand>
</feature>
<dbReference type="PANTHER" id="PTHR23359">
    <property type="entry name" value="NUCLEOTIDE KINASE"/>
    <property type="match status" value="1"/>
</dbReference>
<dbReference type="PRINTS" id="PR00094">
    <property type="entry name" value="ADENYLTKNASE"/>
</dbReference>
<evidence type="ECO:0000259" key="8">
    <source>
        <dbReference type="Pfam" id="PF05191"/>
    </source>
</evidence>
<comment type="pathway">
    <text evidence="5">Purine metabolism; AMP biosynthesis via salvage pathway; AMP from ADP: step 1/1.</text>
</comment>
<dbReference type="InterPro" id="IPR027417">
    <property type="entry name" value="P-loop_NTPase"/>
</dbReference>
<feature type="binding site" evidence="5">
    <location>
        <position position="36"/>
    </location>
    <ligand>
        <name>AMP</name>
        <dbReference type="ChEBI" id="CHEBI:456215"/>
    </ligand>
</feature>
<dbReference type="EMBL" id="SORI01000014">
    <property type="protein sequence ID" value="TDY58384.1"/>
    <property type="molecule type" value="Genomic_DNA"/>
</dbReference>
<keyword evidence="1 5" id="KW-0808">Transferase</keyword>
<dbReference type="CDD" id="cd01428">
    <property type="entry name" value="ADK"/>
    <property type="match status" value="1"/>
</dbReference>
<feature type="binding site" evidence="5">
    <location>
        <begin position="10"/>
        <end position="15"/>
    </location>
    <ligand>
        <name>ATP</name>
        <dbReference type="ChEBI" id="CHEBI:30616"/>
    </ligand>
</feature>
<evidence type="ECO:0000256" key="1">
    <source>
        <dbReference type="ARBA" id="ARBA00022679"/>
    </source>
</evidence>
<dbReference type="NCBIfam" id="TIGR01351">
    <property type="entry name" value="adk"/>
    <property type="match status" value="1"/>
</dbReference>
<keyword evidence="4 5" id="KW-0418">Kinase</keyword>
<dbReference type="InterPro" id="IPR007862">
    <property type="entry name" value="Adenylate_kinase_lid-dom"/>
</dbReference>
<evidence type="ECO:0000256" key="5">
    <source>
        <dbReference type="HAMAP-Rule" id="MF_00235"/>
    </source>
</evidence>
<dbReference type="OrthoDB" id="9805030at2"/>
<comment type="caution">
    <text evidence="9">The sequence shown here is derived from an EMBL/GenBank/DDBJ whole genome shotgun (WGS) entry which is preliminary data.</text>
</comment>
<evidence type="ECO:0000256" key="2">
    <source>
        <dbReference type="ARBA" id="ARBA00022727"/>
    </source>
</evidence>
<comment type="subunit">
    <text evidence="5 7">Monomer.</text>
</comment>
<protein>
    <recommendedName>
        <fullName evidence="5 7">Adenylate kinase</fullName>
        <shortName evidence="5">AK</shortName>
        <ecNumber evidence="5 7">2.7.4.3</ecNumber>
    </recommendedName>
    <alternativeName>
        <fullName evidence="5">ATP-AMP transphosphorylase</fullName>
    </alternativeName>
    <alternativeName>
        <fullName evidence="5">ATP:AMP phosphotransferase</fullName>
    </alternativeName>
    <alternativeName>
        <fullName evidence="5">Adenylate monophosphate kinase</fullName>
    </alternativeName>
</protein>
<dbReference type="RefSeq" id="WP_133958103.1">
    <property type="nucleotide sequence ID" value="NZ_SORI01000014.1"/>
</dbReference>
<dbReference type="GO" id="GO:0044209">
    <property type="term" value="P:AMP salvage"/>
    <property type="evidence" value="ECO:0007669"/>
    <property type="project" value="UniProtKB-UniRule"/>
</dbReference>
<feature type="binding site" evidence="5">
    <location>
        <position position="199"/>
    </location>
    <ligand>
        <name>ATP</name>
        <dbReference type="ChEBI" id="CHEBI:30616"/>
    </ligand>
</feature>
<dbReference type="NCBIfam" id="NF011100">
    <property type="entry name" value="PRK14527.1"/>
    <property type="match status" value="1"/>
</dbReference>
<dbReference type="Proteomes" id="UP000295066">
    <property type="component" value="Unassembled WGS sequence"/>
</dbReference>
<dbReference type="GO" id="GO:0008270">
    <property type="term" value="F:zinc ion binding"/>
    <property type="evidence" value="ECO:0007669"/>
    <property type="project" value="UniProtKB-UniRule"/>
</dbReference>
<accession>A0A4R8M2L3</accession>
<evidence type="ECO:0000313" key="9">
    <source>
        <dbReference type="EMBL" id="TDY58384.1"/>
    </source>
</evidence>
<feature type="binding site" evidence="5">
    <location>
        <position position="92"/>
    </location>
    <ligand>
        <name>AMP</name>
        <dbReference type="ChEBI" id="CHEBI:456215"/>
    </ligand>
</feature>
<feature type="binding site" evidence="5">
    <location>
        <begin position="85"/>
        <end position="88"/>
    </location>
    <ligand>
        <name>AMP</name>
        <dbReference type="ChEBI" id="CHEBI:456215"/>
    </ligand>
</feature>
<dbReference type="FunFam" id="3.40.50.300:FF:000106">
    <property type="entry name" value="Adenylate kinase mitochondrial"/>
    <property type="match status" value="1"/>
</dbReference>
<feature type="binding site" evidence="5">
    <location>
        <position position="153"/>
    </location>
    <ligand>
        <name>Zn(2+)</name>
        <dbReference type="ChEBI" id="CHEBI:29105"/>
        <note>structural</note>
    </ligand>
</feature>
<dbReference type="NCBIfam" id="NF001381">
    <property type="entry name" value="PRK00279.1-3"/>
    <property type="match status" value="1"/>
</dbReference>
<comment type="subcellular location">
    <subcellularLocation>
        <location evidence="5 7">Cytoplasm</location>
    </subcellularLocation>
</comment>
<dbReference type="InterPro" id="IPR033690">
    <property type="entry name" value="Adenylat_kinase_CS"/>
</dbReference>
<sequence length="216" mass="24167">MRIILLGSPGAGKGTLAAEIDKKYPVAHISTGDIFRENVKNNTPLGMKAQSYMDAGKLVPDDIVIAMMEDRLREPDCEKGFILDGFPRTVPQAKALEKILEELHLSLDKVVLLDVDEETVVKRLSGRRTCRSCGAIYNVEFKPSAKGDLCEKCGGELYQREDDSEEVIRKRLKVFYDQTAPVISYYEGKHMFVRLPSARHGYSLLEELETVIGGTE</sequence>
<keyword evidence="5 7" id="KW-0067">ATP-binding</keyword>
<feature type="binding site" evidence="5">
    <location>
        <begin position="136"/>
        <end position="137"/>
    </location>
    <ligand>
        <name>ATP</name>
        <dbReference type="ChEBI" id="CHEBI:30616"/>
    </ligand>
</feature>
<evidence type="ECO:0000256" key="6">
    <source>
        <dbReference type="RuleBase" id="RU003330"/>
    </source>
</evidence>
<comment type="catalytic activity">
    <reaction evidence="5 7">
        <text>AMP + ATP = 2 ADP</text>
        <dbReference type="Rhea" id="RHEA:12973"/>
        <dbReference type="ChEBI" id="CHEBI:30616"/>
        <dbReference type="ChEBI" id="CHEBI:456215"/>
        <dbReference type="ChEBI" id="CHEBI:456216"/>
        <dbReference type="EC" id="2.7.4.3"/>
    </reaction>
</comment>